<evidence type="ECO:0000256" key="1">
    <source>
        <dbReference type="SAM" id="MobiDB-lite"/>
    </source>
</evidence>
<comment type="caution">
    <text evidence="2">The sequence shown here is derived from an EMBL/GenBank/DDBJ whole genome shotgun (WGS) entry which is preliminary data.</text>
</comment>
<organism evidence="2 3">
    <name type="scientific">Liparis tanakae</name>
    <name type="common">Tanaka's snailfish</name>
    <dbReference type="NCBI Taxonomy" id="230148"/>
    <lineage>
        <taxon>Eukaryota</taxon>
        <taxon>Metazoa</taxon>
        <taxon>Chordata</taxon>
        <taxon>Craniata</taxon>
        <taxon>Vertebrata</taxon>
        <taxon>Euteleostomi</taxon>
        <taxon>Actinopterygii</taxon>
        <taxon>Neopterygii</taxon>
        <taxon>Teleostei</taxon>
        <taxon>Neoteleostei</taxon>
        <taxon>Acanthomorphata</taxon>
        <taxon>Eupercaria</taxon>
        <taxon>Perciformes</taxon>
        <taxon>Cottioidei</taxon>
        <taxon>Cottales</taxon>
        <taxon>Liparidae</taxon>
        <taxon>Liparis</taxon>
    </lineage>
</organism>
<dbReference type="Proteomes" id="UP000314294">
    <property type="component" value="Unassembled WGS sequence"/>
</dbReference>
<keyword evidence="3" id="KW-1185">Reference proteome</keyword>
<accession>A0A4Z2H1Z8</accession>
<name>A0A4Z2H1Z8_9TELE</name>
<dbReference type="EMBL" id="SRLO01000368">
    <property type="protein sequence ID" value="TNN58902.1"/>
    <property type="molecule type" value="Genomic_DNA"/>
</dbReference>
<protein>
    <submittedName>
        <fullName evidence="2">Uncharacterized protein</fullName>
    </submittedName>
</protein>
<evidence type="ECO:0000313" key="3">
    <source>
        <dbReference type="Proteomes" id="UP000314294"/>
    </source>
</evidence>
<feature type="region of interest" description="Disordered" evidence="1">
    <location>
        <begin position="158"/>
        <end position="183"/>
    </location>
</feature>
<proteinExistence type="predicted"/>
<evidence type="ECO:0000313" key="2">
    <source>
        <dbReference type="EMBL" id="TNN58902.1"/>
    </source>
</evidence>
<sequence>MGSSWVHPGFTLPGATGFTLHLHLHEHLVRLAAEEQRSVWAADLSLAGDPAGPQHSVCKEMKHACTHPQWNSVNTCHLRSALGAVRQTPEEQRARRSATAVKVARQGQVKYTGLEAEENGGTSSLVVEPAPQWWNQLLSGGTRSSVVEPAPQWWNQLLSGGTSSSVVEPAPTFQSQPHTRSAS</sequence>
<reference evidence="2 3" key="1">
    <citation type="submission" date="2019-03" db="EMBL/GenBank/DDBJ databases">
        <title>First draft genome of Liparis tanakae, snailfish: a comprehensive survey of snailfish specific genes.</title>
        <authorList>
            <person name="Kim W."/>
            <person name="Song I."/>
            <person name="Jeong J.-H."/>
            <person name="Kim D."/>
            <person name="Kim S."/>
            <person name="Ryu S."/>
            <person name="Song J.Y."/>
            <person name="Lee S.K."/>
        </authorList>
    </citation>
    <scope>NUCLEOTIDE SEQUENCE [LARGE SCALE GENOMIC DNA]</scope>
    <source>
        <tissue evidence="2">Muscle</tissue>
    </source>
</reference>
<dbReference type="AlphaFoldDB" id="A0A4Z2H1Z8"/>
<gene>
    <name evidence="2" type="ORF">EYF80_030912</name>
</gene>